<dbReference type="InterPro" id="IPR041479">
    <property type="entry name" value="TetR_CgmR_C"/>
</dbReference>
<evidence type="ECO:0000313" key="7">
    <source>
        <dbReference type="Proteomes" id="UP000253090"/>
    </source>
</evidence>
<dbReference type="Pfam" id="PF00440">
    <property type="entry name" value="TetR_N"/>
    <property type="match status" value="1"/>
</dbReference>
<name>A0A369BVV7_9BACL</name>
<protein>
    <submittedName>
        <fullName evidence="6">TetR family transcriptional regulator</fullName>
    </submittedName>
</protein>
<dbReference type="AlphaFoldDB" id="A0A369BVV7"/>
<keyword evidence="3" id="KW-0804">Transcription</keyword>
<proteinExistence type="predicted"/>
<dbReference type="SUPFAM" id="SSF46689">
    <property type="entry name" value="Homeodomain-like"/>
    <property type="match status" value="1"/>
</dbReference>
<dbReference type="PROSITE" id="PS50977">
    <property type="entry name" value="HTH_TETR_2"/>
    <property type="match status" value="1"/>
</dbReference>
<feature type="domain" description="HTH tetR-type" evidence="5">
    <location>
        <begin position="4"/>
        <end position="64"/>
    </location>
</feature>
<dbReference type="PANTHER" id="PTHR47506">
    <property type="entry name" value="TRANSCRIPTIONAL REGULATORY PROTEIN"/>
    <property type="match status" value="1"/>
</dbReference>
<gene>
    <name evidence="6" type="ORF">DFP94_1011376</name>
</gene>
<dbReference type="PANTHER" id="PTHR47506:SF6">
    <property type="entry name" value="HTH-TYPE TRANSCRIPTIONAL REPRESSOR NEMR"/>
    <property type="match status" value="1"/>
</dbReference>
<accession>A0A369BVV7</accession>
<comment type="caution">
    <text evidence="6">The sequence shown here is derived from an EMBL/GenBank/DDBJ whole genome shotgun (WGS) entry which is preliminary data.</text>
</comment>
<dbReference type="InterPro" id="IPR001647">
    <property type="entry name" value="HTH_TetR"/>
</dbReference>
<dbReference type="Proteomes" id="UP000253090">
    <property type="component" value="Unassembled WGS sequence"/>
</dbReference>
<dbReference type="OrthoDB" id="9806334at2"/>
<organism evidence="6 7">
    <name type="scientific">Fontibacillus phaseoli</name>
    <dbReference type="NCBI Taxonomy" id="1416533"/>
    <lineage>
        <taxon>Bacteria</taxon>
        <taxon>Bacillati</taxon>
        <taxon>Bacillota</taxon>
        <taxon>Bacilli</taxon>
        <taxon>Bacillales</taxon>
        <taxon>Paenibacillaceae</taxon>
        <taxon>Fontibacillus</taxon>
    </lineage>
</organism>
<evidence type="ECO:0000256" key="4">
    <source>
        <dbReference type="PROSITE-ProRule" id="PRU00335"/>
    </source>
</evidence>
<reference evidence="6 7" key="1">
    <citation type="submission" date="2018-07" db="EMBL/GenBank/DDBJ databases">
        <title>Genomic Encyclopedia of Type Strains, Phase III (KMG-III): the genomes of soil and plant-associated and newly described type strains.</title>
        <authorList>
            <person name="Whitman W."/>
        </authorList>
    </citation>
    <scope>NUCLEOTIDE SEQUENCE [LARGE SCALE GENOMIC DNA]</scope>
    <source>
        <strain evidence="6 7">CECT 8333</strain>
    </source>
</reference>
<dbReference type="Pfam" id="PF17937">
    <property type="entry name" value="TetR_C_28"/>
    <property type="match status" value="1"/>
</dbReference>
<dbReference type="GO" id="GO:0003677">
    <property type="term" value="F:DNA binding"/>
    <property type="evidence" value="ECO:0007669"/>
    <property type="project" value="UniProtKB-UniRule"/>
</dbReference>
<dbReference type="InterPro" id="IPR009057">
    <property type="entry name" value="Homeodomain-like_sf"/>
</dbReference>
<dbReference type="PRINTS" id="PR00455">
    <property type="entry name" value="HTHTETR"/>
</dbReference>
<keyword evidence="2 4" id="KW-0238">DNA-binding</keyword>
<evidence type="ECO:0000256" key="2">
    <source>
        <dbReference type="ARBA" id="ARBA00023125"/>
    </source>
</evidence>
<evidence type="ECO:0000256" key="3">
    <source>
        <dbReference type="ARBA" id="ARBA00023163"/>
    </source>
</evidence>
<feature type="DNA-binding region" description="H-T-H motif" evidence="4">
    <location>
        <begin position="27"/>
        <end position="46"/>
    </location>
</feature>
<sequence>MNINSKRNQLLAAALFIVKTQGAEKLTLEAVAKEAGISKGGLLHHFPNKQALINAMVEETTNRYFSDIHERATNDDNEVGKWSRAYIHATFDEKQEEDGVNAALIASLFANPDLLSKLKNHYSFWQAKIENDGIDQVKATIVRLAVDGLWFSEIFGVGELNDDLKQQVIAYLSEMSGSPEAENNNI</sequence>
<keyword evidence="1" id="KW-0805">Transcription regulation</keyword>
<evidence type="ECO:0000256" key="1">
    <source>
        <dbReference type="ARBA" id="ARBA00023015"/>
    </source>
</evidence>
<dbReference type="RefSeq" id="WP_114495614.1">
    <property type="nucleotide sequence ID" value="NZ_QPJW01000001.1"/>
</dbReference>
<evidence type="ECO:0000259" key="5">
    <source>
        <dbReference type="PROSITE" id="PS50977"/>
    </source>
</evidence>
<dbReference type="SUPFAM" id="SSF48498">
    <property type="entry name" value="Tetracyclin repressor-like, C-terminal domain"/>
    <property type="match status" value="1"/>
</dbReference>
<keyword evidence="7" id="KW-1185">Reference proteome</keyword>
<dbReference type="EMBL" id="QPJW01000001">
    <property type="protein sequence ID" value="RCX23774.1"/>
    <property type="molecule type" value="Genomic_DNA"/>
</dbReference>
<evidence type="ECO:0000313" key="6">
    <source>
        <dbReference type="EMBL" id="RCX23774.1"/>
    </source>
</evidence>
<dbReference type="InterPro" id="IPR036271">
    <property type="entry name" value="Tet_transcr_reg_TetR-rel_C_sf"/>
</dbReference>
<dbReference type="Gene3D" id="1.10.357.10">
    <property type="entry name" value="Tetracycline Repressor, domain 2"/>
    <property type="match status" value="1"/>
</dbReference>